<dbReference type="GO" id="GO:0006281">
    <property type="term" value="P:DNA repair"/>
    <property type="evidence" value="ECO:0007669"/>
    <property type="project" value="TreeGrafter"/>
</dbReference>
<dbReference type="Gene3D" id="3.40.50.300">
    <property type="entry name" value="P-loop containing nucleotide triphosphate hydrolases"/>
    <property type="match status" value="1"/>
</dbReference>
<dbReference type="GO" id="GO:0005634">
    <property type="term" value="C:nucleus"/>
    <property type="evidence" value="ECO:0007669"/>
    <property type="project" value="TreeGrafter"/>
</dbReference>
<evidence type="ECO:0000256" key="2">
    <source>
        <dbReference type="ARBA" id="ARBA00022801"/>
    </source>
</evidence>
<dbReference type="InterPro" id="IPR027417">
    <property type="entry name" value="P-loop_NTPase"/>
</dbReference>
<dbReference type="OMA" id="GHEFREQ"/>
<dbReference type="PROSITE" id="PS51194">
    <property type="entry name" value="HELICASE_CTER"/>
    <property type="match status" value="1"/>
</dbReference>
<dbReference type="CDD" id="cd18793">
    <property type="entry name" value="SF2_C_SNF"/>
    <property type="match status" value="1"/>
</dbReference>
<gene>
    <name evidence="7" type="ORF">CYME_CMM245C</name>
</gene>
<dbReference type="InterPro" id="IPR000330">
    <property type="entry name" value="SNF2_N"/>
</dbReference>
<protein>
    <submittedName>
        <fullName evidence="7">Similar to RING finger-like protein</fullName>
    </submittedName>
</protein>
<dbReference type="GeneID" id="16994872"/>
<dbReference type="Pfam" id="PF00176">
    <property type="entry name" value="SNF2-rel_dom"/>
    <property type="match status" value="1"/>
</dbReference>
<evidence type="ECO:0000256" key="4">
    <source>
        <dbReference type="SAM" id="MobiDB-lite"/>
    </source>
</evidence>
<dbReference type="PROSITE" id="PS50181">
    <property type="entry name" value="FBOX"/>
    <property type="match status" value="1"/>
</dbReference>
<keyword evidence="8" id="KW-1185">Reference proteome</keyword>
<reference evidence="7 8" key="2">
    <citation type="journal article" date="2007" name="BMC Biol.">
        <title>A 100%-complete sequence reveals unusually simple genomic features in the hot-spring red alga Cyanidioschyzon merolae.</title>
        <authorList>
            <person name="Nozaki H."/>
            <person name="Takano H."/>
            <person name="Misumi O."/>
            <person name="Terasawa K."/>
            <person name="Matsuzaki M."/>
            <person name="Maruyama S."/>
            <person name="Nishida K."/>
            <person name="Yagisawa F."/>
            <person name="Yoshida Y."/>
            <person name="Fujiwara T."/>
            <person name="Takio S."/>
            <person name="Tamura K."/>
            <person name="Chung S.J."/>
            <person name="Nakamura S."/>
            <person name="Kuroiwa H."/>
            <person name="Tanaka K."/>
            <person name="Sato N."/>
            <person name="Kuroiwa T."/>
        </authorList>
    </citation>
    <scope>NUCLEOTIDE SEQUENCE [LARGE SCALE GENOMIC DNA]</scope>
    <source>
        <strain evidence="7 8">10D</strain>
    </source>
</reference>
<dbReference type="InterPro" id="IPR036047">
    <property type="entry name" value="F-box-like_dom_sf"/>
</dbReference>
<accession>M1VIS6</accession>
<feature type="domain" description="F-box" evidence="5">
    <location>
        <begin position="260"/>
        <end position="312"/>
    </location>
</feature>
<dbReference type="InterPro" id="IPR050628">
    <property type="entry name" value="SNF2_RAD54_helicase_TF"/>
</dbReference>
<evidence type="ECO:0000256" key="1">
    <source>
        <dbReference type="ARBA" id="ARBA00022741"/>
    </source>
</evidence>
<dbReference type="KEGG" id="cme:CYME_CMM245C"/>
<proteinExistence type="predicted"/>
<evidence type="ECO:0000313" key="7">
    <source>
        <dbReference type="EMBL" id="BAM81083.1"/>
    </source>
</evidence>
<dbReference type="GO" id="GO:0016787">
    <property type="term" value="F:hydrolase activity"/>
    <property type="evidence" value="ECO:0007669"/>
    <property type="project" value="UniProtKB-KW"/>
</dbReference>
<dbReference type="PANTHER" id="PTHR45626">
    <property type="entry name" value="TRANSCRIPTION TERMINATION FACTOR 2-RELATED"/>
    <property type="match status" value="1"/>
</dbReference>
<dbReference type="GO" id="GO:0008094">
    <property type="term" value="F:ATP-dependent activity, acting on DNA"/>
    <property type="evidence" value="ECO:0007669"/>
    <property type="project" value="TreeGrafter"/>
</dbReference>
<dbReference type="SMART" id="SM00490">
    <property type="entry name" value="HELICc"/>
    <property type="match status" value="1"/>
</dbReference>
<dbReference type="SUPFAM" id="SSF52540">
    <property type="entry name" value="P-loop containing nucleoside triphosphate hydrolases"/>
    <property type="match status" value="2"/>
</dbReference>
<dbReference type="SMART" id="SM00487">
    <property type="entry name" value="DEXDc"/>
    <property type="match status" value="1"/>
</dbReference>
<dbReference type="PANTHER" id="PTHR45626:SF14">
    <property type="entry name" value="ATP-DEPENDENT DNA HELICASE (EUROFUNG)"/>
    <property type="match status" value="1"/>
</dbReference>
<evidence type="ECO:0000313" key="8">
    <source>
        <dbReference type="Proteomes" id="UP000007014"/>
    </source>
</evidence>
<dbReference type="InterPro" id="IPR001650">
    <property type="entry name" value="Helicase_C-like"/>
</dbReference>
<keyword evidence="1" id="KW-0547">Nucleotide-binding</keyword>
<feature type="compositionally biased region" description="Polar residues" evidence="4">
    <location>
        <begin position="1373"/>
        <end position="1383"/>
    </location>
</feature>
<keyword evidence="3" id="KW-0067">ATP-binding</keyword>
<dbReference type="InterPro" id="IPR038718">
    <property type="entry name" value="SNF2-like_sf"/>
</dbReference>
<dbReference type="Gene3D" id="3.40.50.10810">
    <property type="entry name" value="Tandem AAA-ATPase domain"/>
    <property type="match status" value="1"/>
</dbReference>
<feature type="region of interest" description="Disordered" evidence="4">
    <location>
        <begin position="1371"/>
        <end position="1419"/>
    </location>
</feature>
<dbReference type="eggNOG" id="KOG1001">
    <property type="taxonomic scope" value="Eukaryota"/>
</dbReference>
<dbReference type="HOGENOM" id="CLU_006077_0_0_1"/>
<evidence type="ECO:0000259" key="5">
    <source>
        <dbReference type="PROSITE" id="PS50181"/>
    </source>
</evidence>
<keyword evidence="2" id="KW-0378">Hydrolase</keyword>
<evidence type="ECO:0000256" key="3">
    <source>
        <dbReference type="ARBA" id="ARBA00022840"/>
    </source>
</evidence>
<dbReference type="InterPro" id="IPR001810">
    <property type="entry name" value="F-box_dom"/>
</dbReference>
<feature type="domain" description="Helicase C-terminal" evidence="6">
    <location>
        <begin position="1241"/>
        <end position="1384"/>
    </location>
</feature>
<dbReference type="RefSeq" id="XP_005537119.1">
    <property type="nucleotide sequence ID" value="XM_005537062.1"/>
</dbReference>
<dbReference type="STRING" id="280699.M1VIS6"/>
<dbReference type="InterPro" id="IPR014001">
    <property type="entry name" value="Helicase_ATP-bd"/>
</dbReference>
<name>M1VIS6_CYAM1</name>
<dbReference type="SUPFAM" id="SSF81383">
    <property type="entry name" value="F-box domain"/>
    <property type="match status" value="1"/>
</dbReference>
<evidence type="ECO:0000259" key="6">
    <source>
        <dbReference type="PROSITE" id="PS51194"/>
    </source>
</evidence>
<dbReference type="GO" id="GO:0005524">
    <property type="term" value="F:ATP binding"/>
    <property type="evidence" value="ECO:0007669"/>
    <property type="project" value="UniProtKB-KW"/>
</dbReference>
<reference evidence="7 8" key="1">
    <citation type="journal article" date="2004" name="Nature">
        <title>Genome sequence of the ultrasmall unicellular red alga Cyanidioschyzon merolae 10D.</title>
        <authorList>
            <person name="Matsuzaki M."/>
            <person name="Misumi O."/>
            <person name="Shin-i T."/>
            <person name="Maruyama S."/>
            <person name="Takahara M."/>
            <person name="Miyagishima S."/>
            <person name="Mori T."/>
            <person name="Nishida K."/>
            <person name="Yagisawa F."/>
            <person name="Nishida K."/>
            <person name="Yoshida Y."/>
            <person name="Nishimura Y."/>
            <person name="Nakao S."/>
            <person name="Kobayashi T."/>
            <person name="Momoyama Y."/>
            <person name="Higashiyama T."/>
            <person name="Minoda A."/>
            <person name="Sano M."/>
            <person name="Nomoto H."/>
            <person name="Oishi K."/>
            <person name="Hayashi H."/>
            <person name="Ohta F."/>
            <person name="Nishizaka S."/>
            <person name="Haga S."/>
            <person name="Miura S."/>
            <person name="Morishita T."/>
            <person name="Kabeya Y."/>
            <person name="Terasawa K."/>
            <person name="Suzuki Y."/>
            <person name="Ishii Y."/>
            <person name="Asakawa S."/>
            <person name="Takano H."/>
            <person name="Ohta N."/>
            <person name="Kuroiwa H."/>
            <person name="Tanaka K."/>
            <person name="Shimizu N."/>
            <person name="Sugano S."/>
            <person name="Sato N."/>
            <person name="Nozaki H."/>
            <person name="Ogasawara N."/>
            <person name="Kohara Y."/>
            <person name="Kuroiwa T."/>
        </authorList>
    </citation>
    <scope>NUCLEOTIDE SEQUENCE [LARGE SCALE GENOMIC DNA]</scope>
    <source>
        <strain evidence="7 8">10D</strain>
    </source>
</reference>
<dbReference type="OrthoDB" id="448448at2759"/>
<dbReference type="Proteomes" id="UP000007014">
    <property type="component" value="Chromosome 13"/>
</dbReference>
<dbReference type="Gramene" id="CMM245CT">
    <property type="protein sequence ID" value="CMM245CT"/>
    <property type="gene ID" value="CMM245C"/>
</dbReference>
<sequence length="1461" mass="163767">MPLGCGARFLNGSGCAPGNDVSVDLNGKVPEFIDMQPCREKSHSAARLSIVSDDSNVHAADQARLRIIARDVRPLNVTKPEIASVRLVERSVQQDQGTHVSIDGYSLLLSGQVAGYLRTLQQFLDFEVLECVKQEIDRQIWFVVSLTPHLKKEPPENATIGLIPGKRSATHDSFLWLARHLLMERLFGSTLEPSPRIPSCGVYPCTACDARDNRHSATPKRFRLAQVIRVLPSKLKAFLHLKHRAMQHLENIYASAYTQCSSLQTLPENVLVQIFQHTDSPTILALGQLSSWFRCLTNPIVPELNVELFKHQQAAVLWMLSRERHREHRCGPVAPLPQWKNPLLQHLDGDLYFNWMHRRLERNQSTCYDCRGGLLCDEPGLGKTVTALALIARTRSTIPAIPLFSVDVEYFGSSETDLAVFICKQTLQFLDQVIEKARARLSRASLDEFTQDVGAVRSRLEEYSDMFHNHINGCCTGQVPELLRFLGNWLQCHEGVLSSIVGSVAAKGAIGAYLRLVVQQNPYTAKTCVLPPSEMLYVQPGREKLWFFIVSGKYLQGPSGFLRLASEGIPAASAAGARLCRGASRSTILECAGLCALANEHTGNQGADGTLLMEPSEYAQGPSAAIEPFAMPFRRRCKSRRVPEIECAFDYHLIVCVPTTLVALPENLIPHWTVQIRRLVRAPHELRYCLFSQIRNAVVREIADYDVVFISLNELRSEYSSLVRGLSILNRVYWLRMIIDEGHSLGSLSCTSLQRCCLIVLAERRWIMTGTPTPTTKSGIAEVHHLYPLFSFLGLEPFVWARRAVFQQCVQRPLERALGYEGIHILQQTLDHIMIRSTKEEVQDIPHLEVRDEMLSFTKEEADAYNALVSVVKRNLFLADFFDENHRESLLNPENRKSARVVLQNLRLCCCVTGHMKFEVIREELEELLRTLRQSMQAAKDNTSPSLGFRCGAKRHVPETNQDWWSPCSGDAIADFENGMDRAVSTGSSTLAQSSDCKRRRAQVLMKHDHSAWNALDAAPAAPVRRCLWSLSPSLAAGNLDPELAQTGTQSTAVEALRYPMQAFESTGIETGPFAQRCAQPLPPAESPGEHCGGPPALGDAGADIAAALSPVDYIEDRLRHIERVLRDPVYAQGCICESCGRIGSLMPIVTPCAHIQCLDCAATNRYACNICGRKYVLGRRQEPVDLIEMQPSFTQEAWVPRWDRKMTSKIARMLQLLGEWSSATYTASREGAPCSDQGGNSRQSCVAHGKREKVIIYSNFAHHFDVIHYHLCQGNFDFAYYCSRLSPTERRAQIDRFIYDPHTWILLMDEKGALGLDLSFVTRMIIMEPVWNRSQEHQIISRAHRIGAKQRVIVYRLMMVDSVETDLIDMSSEPTHQNGTARNSDRLSDAGETDSYQYSGVDASPKKSSGISLSNKEKEEKLRRNRLLQRLHFVVAASGRPGTIAFRRVQVFRKGAAPMP</sequence>
<dbReference type="Pfam" id="PF00271">
    <property type="entry name" value="Helicase_C"/>
    <property type="match status" value="1"/>
</dbReference>
<dbReference type="EMBL" id="AP006495">
    <property type="protein sequence ID" value="BAM81083.1"/>
    <property type="molecule type" value="Genomic_DNA"/>
</dbReference>
<dbReference type="InterPro" id="IPR049730">
    <property type="entry name" value="SNF2/RAD54-like_C"/>
</dbReference>
<organism evidence="7 8">
    <name type="scientific">Cyanidioschyzon merolae (strain NIES-3377 / 10D)</name>
    <name type="common">Unicellular red alga</name>
    <dbReference type="NCBI Taxonomy" id="280699"/>
    <lineage>
        <taxon>Eukaryota</taxon>
        <taxon>Rhodophyta</taxon>
        <taxon>Bangiophyceae</taxon>
        <taxon>Cyanidiales</taxon>
        <taxon>Cyanidiaceae</taxon>
        <taxon>Cyanidioschyzon</taxon>
    </lineage>
</organism>